<feature type="domain" description="NADP-dependent oxidoreductase" evidence="6">
    <location>
        <begin position="22"/>
        <end position="286"/>
    </location>
</feature>
<dbReference type="AlphaFoldDB" id="A0A642V4H5"/>
<dbReference type="Gene3D" id="3.20.20.100">
    <property type="entry name" value="NADP-dependent oxidoreductase domain"/>
    <property type="match status" value="1"/>
</dbReference>
<evidence type="ECO:0000256" key="5">
    <source>
        <dbReference type="PIRSR" id="PIRSR000097-3"/>
    </source>
</evidence>
<keyword evidence="2" id="KW-0560">Oxidoreductase</keyword>
<organism evidence="7 8">
    <name type="scientific">Trichomonascus ciferrii</name>
    <dbReference type="NCBI Taxonomy" id="44093"/>
    <lineage>
        <taxon>Eukaryota</taxon>
        <taxon>Fungi</taxon>
        <taxon>Dikarya</taxon>
        <taxon>Ascomycota</taxon>
        <taxon>Saccharomycotina</taxon>
        <taxon>Dipodascomycetes</taxon>
        <taxon>Dipodascales</taxon>
        <taxon>Trichomonascaceae</taxon>
        <taxon>Trichomonascus</taxon>
        <taxon>Trichomonascus ciferrii complex</taxon>
    </lineage>
</organism>
<evidence type="ECO:0000256" key="1">
    <source>
        <dbReference type="ARBA" id="ARBA00007905"/>
    </source>
</evidence>
<feature type="binding site" evidence="4">
    <location>
        <position position="113"/>
    </location>
    <ligand>
        <name>substrate</name>
    </ligand>
</feature>
<dbReference type="GO" id="GO:0016616">
    <property type="term" value="F:oxidoreductase activity, acting on the CH-OH group of donors, NAD or NADP as acceptor"/>
    <property type="evidence" value="ECO:0007669"/>
    <property type="project" value="UniProtKB-ARBA"/>
</dbReference>
<proteinExistence type="inferred from homology"/>
<accession>A0A642V4H5</accession>
<dbReference type="InterPro" id="IPR020471">
    <property type="entry name" value="AKR"/>
</dbReference>
<dbReference type="EMBL" id="SWFS01000228">
    <property type="protein sequence ID" value="KAA8913342.1"/>
    <property type="molecule type" value="Genomic_DNA"/>
</dbReference>
<dbReference type="VEuPathDB" id="FungiDB:TRICI_003213"/>
<dbReference type="OrthoDB" id="416253at2759"/>
<feature type="site" description="Lowers pKa of active site Tyr" evidence="5">
    <location>
        <position position="80"/>
    </location>
</feature>
<sequence>MSISVSNKNTIKLNSGYEIPALGLGTWLSKPNEVAVAVEVALKSGYRHIDAAAIYQNEEEVGRGIKASGVPREEIFVTSKLWNSCHDPAEVPKALDKTLNDLGLDYLDLYLIHWPVSFEAGGSYFPKSSDGLVKLDQTPIEETWKAMEKLLESGKVRSIGVSNFTVEHLERILKVAKVKPAVNQIEAHPFLLQPKLHEFHQKNGIIPTAYSPLGNNIYGLPRVIDDPAVNEIAKSLGKNVANVLISFLIQKGYSVVPKSVTPSRIESNFDVFTLPEDAFAKLEKLDKSARYNDPVDWGVDIFGEQGGDAAALEKAKKIAAEQK</sequence>
<dbReference type="PROSITE" id="PS00798">
    <property type="entry name" value="ALDOKETO_REDUCTASE_1"/>
    <property type="match status" value="1"/>
</dbReference>
<dbReference type="Pfam" id="PF00248">
    <property type="entry name" value="Aldo_ket_red"/>
    <property type="match status" value="1"/>
</dbReference>
<keyword evidence="8" id="KW-1185">Reference proteome</keyword>
<name>A0A642V4H5_9ASCO</name>
<evidence type="ECO:0000313" key="8">
    <source>
        <dbReference type="Proteomes" id="UP000761534"/>
    </source>
</evidence>
<comment type="caution">
    <text evidence="7">The sequence shown here is derived from an EMBL/GenBank/DDBJ whole genome shotgun (WGS) entry which is preliminary data.</text>
</comment>
<dbReference type="SUPFAM" id="SSF51430">
    <property type="entry name" value="NAD(P)-linked oxidoreductase"/>
    <property type="match status" value="1"/>
</dbReference>
<evidence type="ECO:0000313" key="7">
    <source>
        <dbReference type="EMBL" id="KAA8913342.1"/>
    </source>
</evidence>
<dbReference type="PROSITE" id="PS00062">
    <property type="entry name" value="ALDOKETO_REDUCTASE_2"/>
    <property type="match status" value="1"/>
</dbReference>
<dbReference type="InterPro" id="IPR036812">
    <property type="entry name" value="NAD(P)_OxRdtase_dom_sf"/>
</dbReference>
<dbReference type="PROSITE" id="PS00063">
    <property type="entry name" value="ALDOKETO_REDUCTASE_3"/>
    <property type="match status" value="1"/>
</dbReference>
<reference evidence="7" key="1">
    <citation type="journal article" date="2019" name="G3 (Bethesda)">
        <title>Genome Assemblies of Two Rare Opportunistic Yeast Pathogens: Diutina rugosa (syn. Candida rugosa) and Trichomonascus ciferrii (syn. Candida ciferrii).</title>
        <authorList>
            <person name="Mixao V."/>
            <person name="Saus E."/>
            <person name="Hansen A.P."/>
            <person name="Lass-Florl C."/>
            <person name="Gabaldon T."/>
        </authorList>
    </citation>
    <scope>NUCLEOTIDE SEQUENCE</scope>
    <source>
        <strain evidence="7">CBS 4856</strain>
    </source>
</reference>
<dbReference type="PANTHER" id="PTHR11732">
    <property type="entry name" value="ALDO/KETO REDUCTASE"/>
    <property type="match status" value="1"/>
</dbReference>
<evidence type="ECO:0000256" key="3">
    <source>
        <dbReference type="PIRSR" id="PIRSR000097-1"/>
    </source>
</evidence>
<evidence type="ECO:0000256" key="2">
    <source>
        <dbReference type="ARBA" id="ARBA00023002"/>
    </source>
</evidence>
<evidence type="ECO:0000256" key="4">
    <source>
        <dbReference type="PIRSR" id="PIRSR000097-2"/>
    </source>
</evidence>
<evidence type="ECO:0000259" key="6">
    <source>
        <dbReference type="Pfam" id="PF00248"/>
    </source>
</evidence>
<protein>
    <recommendedName>
        <fullName evidence="6">NADP-dependent oxidoreductase domain-containing protein</fullName>
    </recommendedName>
</protein>
<dbReference type="FunFam" id="3.20.20.100:FF:000007">
    <property type="entry name" value="NAD(P)H-dependent D-xylose reductase xyl1"/>
    <property type="match status" value="1"/>
</dbReference>
<dbReference type="InterPro" id="IPR023210">
    <property type="entry name" value="NADP_OxRdtase_dom"/>
</dbReference>
<dbReference type="PRINTS" id="PR00069">
    <property type="entry name" value="ALDKETRDTASE"/>
</dbReference>
<dbReference type="InterPro" id="IPR018170">
    <property type="entry name" value="Aldo/ket_reductase_CS"/>
</dbReference>
<gene>
    <name evidence="7" type="ORF">TRICI_003213</name>
</gene>
<feature type="active site" description="Proton donor" evidence="3">
    <location>
        <position position="55"/>
    </location>
</feature>
<comment type="similarity">
    <text evidence="1">Belongs to the aldo/keto reductase family.</text>
</comment>
<dbReference type="PIRSF" id="PIRSF000097">
    <property type="entry name" value="AKR"/>
    <property type="match status" value="1"/>
</dbReference>
<dbReference type="Proteomes" id="UP000761534">
    <property type="component" value="Unassembled WGS sequence"/>
</dbReference>